<accession>X0WFM6</accession>
<keyword evidence="2" id="KW-1133">Transmembrane helix</keyword>
<feature type="non-terminal residue" evidence="4">
    <location>
        <position position="1"/>
    </location>
</feature>
<dbReference type="InterPro" id="IPR003607">
    <property type="entry name" value="HD/PDEase_dom"/>
</dbReference>
<feature type="domain" description="HD-GYP" evidence="3">
    <location>
        <begin position="178"/>
        <end position="262"/>
    </location>
</feature>
<organism evidence="4">
    <name type="scientific">marine sediment metagenome</name>
    <dbReference type="NCBI Taxonomy" id="412755"/>
    <lineage>
        <taxon>unclassified sequences</taxon>
        <taxon>metagenomes</taxon>
        <taxon>ecological metagenomes</taxon>
    </lineage>
</organism>
<evidence type="ECO:0000313" key="4">
    <source>
        <dbReference type="EMBL" id="GAG21972.1"/>
    </source>
</evidence>
<comment type="caution">
    <text evidence="4">The sequence shown here is derived from an EMBL/GenBank/DDBJ whole genome shotgun (WGS) entry which is preliminary data.</text>
</comment>
<dbReference type="PANTHER" id="PTHR43155">
    <property type="entry name" value="CYCLIC DI-GMP PHOSPHODIESTERASE PA4108-RELATED"/>
    <property type="match status" value="1"/>
</dbReference>
<dbReference type="CDD" id="cd00077">
    <property type="entry name" value="HDc"/>
    <property type="match status" value="1"/>
</dbReference>
<protein>
    <recommendedName>
        <fullName evidence="3">HD-GYP domain-containing protein</fullName>
    </recommendedName>
</protein>
<name>X0WFM6_9ZZZZ</name>
<evidence type="ECO:0000256" key="1">
    <source>
        <dbReference type="SAM" id="Coils"/>
    </source>
</evidence>
<feature type="transmembrane region" description="Helical" evidence="2">
    <location>
        <begin position="12"/>
        <end position="45"/>
    </location>
</feature>
<dbReference type="SUPFAM" id="SSF109604">
    <property type="entry name" value="HD-domain/PDEase-like"/>
    <property type="match status" value="1"/>
</dbReference>
<dbReference type="Gene3D" id="1.10.3210.10">
    <property type="entry name" value="Hypothetical protein af1432"/>
    <property type="match status" value="1"/>
</dbReference>
<evidence type="ECO:0000256" key="2">
    <source>
        <dbReference type="SAM" id="Phobius"/>
    </source>
</evidence>
<proteinExistence type="predicted"/>
<feature type="transmembrane region" description="Helical" evidence="2">
    <location>
        <begin position="51"/>
        <end position="71"/>
    </location>
</feature>
<evidence type="ECO:0000259" key="3">
    <source>
        <dbReference type="PROSITE" id="PS51832"/>
    </source>
</evidence>
<dbReference type="PANTHER" id="PTHR43155:SF2">
    <property type="entry name" value="CYCLIC DI-GMP PHOSPHODIESTERASE PA4108"/>
    <property type="match status" value="1"/>
</dbReference>
<feature type="non-terminal residue" evidence="4">
    <location>
        <position position="262"/>
    </location>
</feature>
<reference evidence="4" key="1">
    <citation type="journal article" date="2014" name="Front. Microbiol.">
        <title>High frequency of phylogenetically diverse reductive dehalogenase-homologous genes in deep subseafloor sedimentary metagenomes.</title>
        <authorList>
            <person name="Kawai M."/>
            <person name="Futagami T."/>
            <person name="Toyoda A."/>
            <person name="Takaki Y."/>
            <person name="Nishi S."/>
            <person name="Hori S."/>
            <person name="Arai W."/>
            <person name="Tsubouchi T."/>
            <person name="Morono Y."/>
            <person name="Uchiyama I."/>
            <person name="Ito T."/>
            <person name="Fujiyama A."/>
            <person name="Inagaki F."/>
            <person name="Takami H."/>
        </authorList>
    </citation>
    <scope>NUCLEOTIDE SEQUENCE</scope>
    <source>
        <strain evidence="4">Expedition CK06-06</strain>
    </source>
</reference>
<sequence>IIKKIDFFHHIVALLFVTGVFYYTGSVLWIGAIFYIFIILFASILSPPKESIIITFIAFVFYSLTVLLIYLDIIPYKKFFIFDLSLYQNSKYVITTTLAIAVVFFSIFFSGKNFAQTLKQKNIELTQAKKELEEWSDKLEEEVRLRTLELKKVNEDLKQDITKRKQAEQEIKQGYKKLQKTMEGTINIMAKIVETRDPYTAGHQQRVSKLATSIAKGMILSQDKIEGIRITALIHDIGKISVPAEILSKPSKLNEMEFGLIK</sequence>
<dbReference type="Pfam" id="PF13487">
    <property type="entry name" value="HD_5"/>
    <property type="match status" value="1"/>
</dbReference>
<keyword evidence="1" id="KW-0175">Coiled coil</keyword>
<feature type="transmembrane region" description="Helical" evidence="2">
    <location>
        <begin position="92"/>
        <end position="111"/>
    </location>
</feature>
<dbReference type="EMBL" id="BARS01030451">
    <property type="protein sequence ID" value="GAG21972.1"/>
    <property type="molecule type" value="Genomic_DNA"/>
</dbReference>
<dbReference type="InterPro" id="IPR037522">
    <property type="entry name" value="HD_GYP_dom"/>
</dbReference>
<dbReference type="PROSITE" id="PS51832">
    <property type="entry name" value="HD_GYP"/>
    <property type="match status" value="1"/>
</dbReference>
<gene>
    <name evidence="4" type="ORF">S01H1_47494</name>
</gene>
<keyword evidence="2" id="KW-0812">Transmembrane</keyword>
<keyword evidence="2" id="KW-0472">Membrane</keyword>
<dbReference type="AlphaFoldDB" id="X0WFM6"/>
<feature type="coiled-coil region" evidence="1">
    <location>
        <begin position="118"/>
        <end position="170"/>
    </location>
</feature>